<protein>
    <recommendedName>
        <fullName evidence="4">Argininosuccinate lyase</fullName>
    </recommendedName>
</protein>
<dbReference type="Proteomes" id="UP000575241">
    <property type="component" value="Unassembled WGS sequence"/>
</dbReference>
<name>A0A7W7NQH7_9SPHN</name>
<evidence type="ECO:0000313" key="3">
    <source>
        <dbReference type="Proteomes" id="UP000575241"/>
    </source>
</evidence>
<reference evidence="2 3" key="1">
    <citation type="submission" date="2020-08" db="EMBL/GenBank/DDBJ databases">
        <title>Functional genomics of gut bacteria from endangered species of beetles.</title>
        <authorList>
            <person name="Carlos-Shanley C."/>
        </authorList>
    </citation>
    <scope>NUCLEOTIDE SEQUENCE [LARGE SCALE GENOMIC DNA]</scope>
    <source>
        <strain evidence="2 3">S00224</strain>
    </source>
</reference>
<dbReference type="AlphaFoldDB" id="A0A7W7NQH7"/>
<dbReference type="EMBL" id="JACHLN010000001">
    <property type="protein sequence ID" value="MBB4838190.1"/>
    <property type="molecule type" value="Genomic_DNA"/>
</dbReference>
<dbReference type="RefSeq" id="WP_184163939.1">
    <property type="nucleotide sequence ID" value="NZ_JACHLN010000001.1"/>
</dbReference>
<evidence type="ECO:0000313" key="2">
    <source>
        <dbReference type="EMBL" id="MBB4838190.1"/>
    </source>
</evidence>
<proteinExistence type="predicted"/>
<evidence type="ECO:0000256" key="1">
    <source>
        <dbReference type="SAM" id="SignalP"/>
    </source>
</evidence>
<gene>
    <name evidence="2" type="ORF">HNP52_001241</name>
</gene>
<evidence type="ECO:0008006" key="4">
    <source>
        <dbReference type="Google" id="ProtNLM"/>
    </source>
</evidence>
<feature type="chain" id="PRO_5030869419" description="Argininosuccinate lyase" evidence="1">
    <location>
        <begin position="21"/>
        <end position="122"/>
    </location>
</feature>
<keyword evidence="3" id="KW-1185">Reference proteome</keyword>
<keyword evidence="1" id="KW-0732">Signal</keyword>
<accession>A0A7W7NQH7</accession>
<comment type="caution">
    <text evidence="2">The sequence shown here is derived from an EMBL/GenBank/DDBJ whole genome shotgun (WGS) entry which is preliminary data.</text>
</comment>
<sequence length="122" mass="12918">MLKLSLAAIAALSIAAPAMADDWDFVLINNSGKAIKTVEIAPTGTTTWQPNKVDPDFKKEDATVKPGARMTVHFDKGAGCKYDVKLNFADSSSGVWTGINVCDNSYVTVKYSAAGAPTFTAN</sequence>
<organism evidence="2 3">
    <name type="scientific">Sphingomonas kyeonggiensis</name>
    <dbReference type="NCBI Taxonomy" id="1268553"/>
    <lineage>
        <taxon>Bacteria</taxon>
        <taxon>Pseudomonadati</taxon>
        <taxon>Pseudomonadota</taxon>
        <taxon>Alphaproteobacteria</taxon>
        <taxon>Sphingomonadales</taxon>
        <taxon>Sphingomonadaceae</taxon>
        <taxon>Sphingomonas</taxon>
    </lineage>
</organism>
<feature type="signal peptide" evidence="1">
    <location>
        <begin position="1"/>
        <end position="20"/>
    </location>
</feature>